<comment type="caution">
    <text evidence="1">The sequence shown here is derived from an EMBL/GenBank/DDBJ whole genome shotgun (WGS) entry which is preliminary data.</text>
</comment>
<name>A0ACA9K4D4_9GLOM</name>
<sequence length="336" mass="40093">WQQHQEHIQKFAYEMFLYQNRHIQDNKDIGLEKLHSVCSRFAYETYIKQQRDFVRSGEYRVLKRDDGIYEVVQIDDQIMKTYAVQIETLSTCICLHPWRTKTLCQHIIIVYLLYLRTCVSQSKQSTFEMTNADNIIDYKEIKIIEVKHKCGHPPNNRRIPDANENKFKKAKIDKKLDKGNTFLHLFGLELDLRISQNAQDVKAAIKSQLTKWQHFYSNILGYNTDQLMNILSYIQPECSQEYWFYSLECVQIASDMFNMLVAIYSIDLMTSLLFLPFDQKSRHRKKLIILHWHGRDHIVFVKLKVNRNIQNLSLNPQYISICRRLGFSEDWFSLFT</sequence>
<keyword evidence="2" id="KW-1185">Reference proteome</keyword>
<feature type="non-terminal residue" evidence="1">
    <location>
        <position position="1"/>
    </location>
</feature>
<reference evidence="1" key="1">
    <citation type="submission" date="2021-06" db="EMBL/GenBank/DDBJ databases">
        <authorList>
            <person name="Kallberg Y."/>
            <person name="Tangrot J."/>
            <person name="Rosling A."/>
        </authorList>
    </citation>
    <scope>NUCLEOTIDE SEQUENCE</scope>
    <source>
        <strain evidence="1">AU212A</strain>
    </source>
</reference>
<proteinExistence type="predicted"/>
<dbReference type="EMBL" id="CAJVPM010000768">
    <property type="protein sequence ID" value="CAG8451623.1"/>
    <property type="molecule type" value="Genomic_DNA"/>
</dbReference>
<organism evidence="1 2">
    <name type="scientific">Scutellospora calospora</name>
    <dbReference type="NCBI Taxonomy" id="85575"/>
    <lineage>
        <taxon>Eukaryota</taxon>
        <taxon>Fungi</taxon>
        <taxon>Fungi incertae sedis</taxon>
        <taxon>Mucoromycota</taxon>
        <taxon>Glomeromycotina</taxon>
        <taxon>Glomeromycetes</taxon>
        <taxon>Diversisporales</taxon>
        <taxon>Gigasporaceae</taxon>
        <taxon>Scutellospora</taxon>
    </lineage>
</organism>
<dbReference type="Proteomes" id="UP000789860">
    <property type="component" value="Unassembled WGS sequence"/>
</dbReference>
<accession>A0ACA9K4D4</accession>
<protein>
    <submittedName>
        <fullName evidence="1">9008_t:CDS:1</fullName>
    </submittedName>
</protein>
<evidence type="ECO:0000313" key="2">
    <source>
        <dbReference type="Proteomes" id="UP000789860"/>
    </source>
</evidence>
<evidence type="ECO:0000313" key="1">
    <source>
        <dbReference type="EMBL" id="CAG8451623.1"/>
    </source>
</evidence>
<gene>
    <name evidence="1" type="ORF">SCALOS_LOCUS1207</name>
</gene>